<evidence type="ECO:0000313" key="1">
    <source>
        <dbReference type="EMBL" id="MFC5629405.1"/>
    </source>
</evidence>
<reference evidence="2" key="1">
    <citation type="journal article" date="2019" name="Int. J. Syst. Evol. Microbiol.">
        <title>The Global Catalogue of Microorganisms (GCM) 10K type strain sequencing project: providing services to taxonomists for standard genome sequencing and annotation.</title>
        <authorList>
            <consortium name="The Broad Institute Genomics Platform"/>
            <consortium name="The Broad Institute Genome Sequencing Center for Infectious Disease"/>
            <person name="Wu L."/>
            <person name="Ma J."/>
        </authorList>
    </citation>
    <scope>NUCLEOTIDE SEQUENCE [LARGE SCALE GENOMIC DNA]</scope>
    <source>
        <strain evidence="2">CGMCC 1.15790</strain>
    </source>
</reference>
<sequence>MTSKEIVIFYDEECELCLALKRNISQFDSKHRLRWYSLQQASVEKAYPHLPKKEMKKQIHVLESETYLYTGFAGIKRIIHEIPIGRIISPILSLPGANMIGHFIYQWIAKNRHHLGCTSETCHTKKV</sequence>
<organism evidence="1 2">
    <name type="scientific">Aliibacillus thermotolerans</name>
    <dbReference type="NCBI Taxonomy" id="1834418"/>
    <lineage>
        <taxon>Bacteria</taxon>
        <taxon>Bacillati</taxon>
        <taxon>Bacillota</taxon>
        <taxon>Bacilli</taxon>
        <taxon>Bacillales</taxon>
        <taxon>Bacillaceae</taxon>
        <taxon>Aliibacillus</taxon>
    </lineage>
</organism>
<accession>A0ABW0U989</accession>
<dbReference type="PANTHER" id="PTHR34290">
    <property type="entry name" value="SI:CH73-390P7.2"/>
    <property type="match status" value="1"/>
</dbReference>
<name>A0ABW0U989_9BACI</name>
<dbReference type="Pfam" id="PF04134">
    <property type="entry name" value="DCC1-like"/>
    <property type="match status" value="1"/>
</dbReference>
<gene>
    <name evidence="1" type="ORF">ACFPTR_11130</name>
</gene>
<dbReference type="InterPro" id="IPR007263">
    <property type="entry name" value="DCC1-like"/>
</dbReference>
<dbReference type="PANTHER" id="PTHR34290:SF2">
    <property type="entry name" value="OS04G0668800 PROTEIN"/>
    <property type="match status" value="1"/>
</dbReference>
<dbReference type="EMBL" id="JBHSPF010000059">
    <property type="protein sequence ID" value="MFC5629405.1"/>
    <property type="molecule type" value="Genomic_DNA"/>
</dbReference>
<proteinExistence type="predicted"/>
<dbReference type="InterPro" id="IPR044691">
    <property type="entry name" value="DCC1_Trx"/>
</dbReference>
<dbReference type="Proteomes" id="UP001596143">
    <property type="component" value="Unassembled WGS sequence"/>
</dbReference>
<evidence type="ECO:0000313" key="2">
    <source>
        <dbReference type="Proteomes" id="UP001596143"/>
    </source>
</evidence>
<protein>
    <submittedName>
        <fullName evidence="1">Thiol-disulfide oxidoreductase DCC family protein</fullName>
    </submittedName>
</protein>
<keyword evidence="2" id="KW-1185">Reference proteome</keyword>
<comment type="caution">
    <text evidence="1">The sequence shown here is derived from an EMBL/GenBank/DDBJ whole genome shotgun (WGS) entry which is preliminary data.</text>
</comment>
<dbReference type="RefSeq" id="WP_270897130.1">
    <property type="nucleotide sequence ID" value="NZ_JBHSPF010000059.1"/>
</dbReference>